<evidence type="ECO:0000256" key="2">
    <source>
        <dbReference type="ARBA" id="ARBA00009137"/>
    </source>
</evidence>
<evidence type="ECO:0000313" key="10">
    <source>
        <dbReference type="EMBL" id="OLU46160.1"/>
    </source>
</evidence>
<feature type="transmembrane region" description="Helical" evidence="9">
    <location>
        <begin position="270"/>
        <end position="291"/>
    </location>
</feature>
<evidence type="ECO:0000256" key="6">
    <source>
        <dbReference type="ARBA" id="ARBA00022989"/>
    </source>
</evidence>
<dbReference type="Pfam" id="PF02386">
    <property type="entry name" value="TrkH"/>
    <property type="match status" value="1"/>
</dbReference>
<feature type="transmembrane region" description="Helical" evidence="9">
    <location>
        <begin position="398"/>
        <end position="421"/>
    </location>
</feature>
<dbReference type="AlphaFoldDB" id="A0A1U7NM04"/>
<evidence type="ECO:0008006" key="12">
    <source>
        <dbReference type="Google" id="ProtNLM"/>
    </source>
</evidence>
<comment type="caution">
    <text evidence="10">The sequence shown here is derived from an EMBL/GenBank/DDBJ whole genome shotgun (WGS) entry which is preliminary data.</text>
</comment>
<evidence type="ECO:0000313" key="11">
    <source>
        <dbReference type="Proteomes" id="UP000186705"/>
    </source>
</evidence>
<evidence type="ECO:0000256" key="7">
    <source>
        <dbReference type="ARBA" id="ARBA00023065"/>
    </source>
</evidence>
<feature type="transmembrane region" description="Helical" evidence="9">
    <location>
        <begin position="453"/>
        <end position="478"/>
    </location>
</feature>
<evidence type="ECO:0000256" key="9">
    <source>
        <dbReference type="SAM" id="Phobius"/>
    </source>
</evidence>
<keyword evidence="5 9" id="KW-0812">Transmembrane</keyword>
<keyword evidence="11" id="KW-1185">Reference proteome</keyword>
<proteinExistence type="inferred from homology"/>
<dbReference type="GO" id="GO:0030001">
    <property type="term" value="P:metal ion transport"/>
    <property type="evidence" value="ECO:0007669"/>
    <property type="project" value="UniProtKB-ARBA"/>
</dbReference>
<protein>
    <recommendedName>
        <fullName evidence="12">Potassium transporter</fullName>
    </recommendedName>
</protein>
<dbReference type="GeneID" id="78275629"/>
<dbReference type="OrthoDB" id="9810952at2"/>
<evidence type="ECO:0000256" key="4">
    <source>
        <dbReference type="ARBA" id="ARBA00022475"/>
    </source>
</evidence>
<keyword evidence="3" id="KW-0813">Transport</keyword>
<evidence type="ECO:0000256" key="3">
    <source>
        <dbReference type="ARBA" id="ARBA00022448"/>
    </source>
</evidence>
<dbReference type="STRING" id="1862672.BO225_06685"/>
<feature type="transmembrane region" description="Helical" evidence="9">
    <location>
        <begin position="186"/>
        <end position="206"/>
    </location>
</feature>
<accession>A0A1U7NM04</accession>
<dbReference type="PANTHER" id="PTHR32024">
    <property type="entry name" value="TRK SYSTEM POTASSIUM UPTAKE PROTEIN TRKG-RELATED"/>
    <property type="match status" value="1"/>
</dbReference>
<dbReference type="Proteomes" id="UP000186705">
    <property type="component" value="Unassembled WGS sequence"/>
</dbReference>
<dbReference type="GO" id="GO:0005886">
    <property type="term" value="C:plasma membrane"/>
    <property type="evidence" value="ECO:0007669"/>
    <property type="project" value="UniProtKB-SubCell"/>
</dbReference>
<comment type="subcellular location">
    <subcellularLocation>
        <location evidence="1">Cell membrane</location>
        <topology evidence="1">Multi-pass membrane protein</topology>
    </subcellularLocation>
</comment>
<evidence type="ECO:0000256" key="1">
    <source>
        <dbReference type="ARBA" id="ARBA00004651"/>
    </source>
</evidence>
<comment type="similarity">
    <text evidence="2">Belongs to the TrkH potassium transport family.</text>
</comment>
<dbReference type="GO" id="GO:0008324">
    <property type="term" value="F:monoatomic cation transmembrane transporter activity"/>
    <property type="evidence" value="ECO:0007669"/>
    <property type="project" value="InterPro"/>
</dbReference>
<feature type="transmembrane region" description="Helical" evidence="9">
    <location>
        <begin position="132"/>
        <end position="153"/>
    </location>
</feature>
<keyword evidence="4" id="KW-1003">Cell membrane</keyword>
<dbReference type="PANTHER" id="PTHR32024:SF2">
    <property type="entry name" value="TRK SYSTEM POTASSIUM UPTAKE PROTEIN TRKG-RELATED"/>
    <property type="match status" value="1"/>
</dbReference>
<dbReference type="EMBL" id="MPKA01000067">
    <property type="protein sequence ID" value="OLU46160.1"/>
    <property type="molecule type" value="Genomic_DNA"/>
</dbReference>
<feature type="transmembrane region" description="Helical" evidence="9">
    <location>
        <begin position="36"/>
        <end position="56"/>
    </location>
</feature>
<keyword evidence="7" id="KW-0406">Ion transport</keyword>
<reference evidence="10 11" key="1">
    <citation type="submission" date="2016-11" db="EMBL/GenBank/DDBJ databases">
        <title>Description of two novel members of the family Erysipelotrichaceae: Ileibacterium lipovorans gen. nov., sp. nov. and Dubosiella newyorkensis, gen. nov., sp. nov.</title>
        <authorList>
            <person name="Cox L.M."/>
            <person name="Sohn J."/>
            <person name="Tyrrell K.L."/>
            <person name="Citron D.M."/>
            <person name="Lawson P.A."/>
            <person name="Patel N.B."/>
            <person name="Iizumi T."/>
            <person name="Perez-Perez G.I."/>
            <person name="Goldstein E.J."/>
            <person name="Blaser M.J."/>
        </authorList>
    </citation>
    <scope>NUCLEOTIDE SEQUENCE [LARGE SCALE GENOMIC DNA]</scope>
    <source>
        <strain evidence="10 11">NYU-BL-A4</strain>
    </source>
</reference>
<keyword evidence="6 9" id="KW-1133">Transmembrane helix</keyword>
<feature type="transmembrane region" description="Helical" evidence="9">
    <location>
        <begin position="234"/>
        <end position="258"/>
    </location>
</feature>
<keyword evidence="8 9" id="KW-0472">Membrane</keyword>
<feature type="transmembrane region" description="Helical" evidence="9">
    <location>
        <begin position="12"/>
        <end position="30"/>
    </location>
</feature>
<sequence length="485" mass="53149">MKSSVNICFGKLMILIGLLCLIPIGVVVFYPQDLKYSLSFLYSGLFSVGIGTLLYVRSCQKKGSSKENRPALGKKSALVVVGTWLWAILIGAMPFVFSGQLPLIQSLFESTSGWTTTGLSVMDVNQVPHIFLFHRSFMQFCGGLGFVMMMVMVTHDPHDVMLFQSEGHPDQLMPTLKKTARTIFKIFLFLLAAGTLAYCMAGMPLFDSINHAMASLSTGGFSVKAGSIGEYDSWAIELVTVVLMLFGTTNFAVLLLLTKGKFKQVWKVSEVKFMSGLIVASVVVLTVLLRFQMDFSWIESFRKALLDGISAISTTGFSSMSYAEWTSAPICVLLVLMIIGGGMGSTAGGIKIMRVDLFLKAIKAHIRREVEDVPGLSSIEFTRTQGKVRATDALIRQIFCFIGVYILILMAGTFLICVFSNCGVIEALFDFASSLGTVGLSFGMTGPQTIEPVLLVEMIGMVLGRLEIFVVFVALYSVRKQFIKR</sequence>
<organism evidence="10 11">
    <name type="scientific">Dubosiella newyorkensis</name>
    <dbReference type="NCBI Taxonomy" id="1862672"/>
    <lineage>
        <taxon>Bacteria</taxon>
        <taxon>Bacillati</taxon>
        <taxon>Bacillota</taxon>
        <taxon>Erysipelotrichia</taxon>
        <taxon>Erysipelotrichales</taxon>
        <taxon>Erysipelotrichaceae</taxon>
        <taxon>Dubosiella</taxon>
    </lineage>
</organism>
<evidence type="ECO:0000256" key="5">
    <source>
        <dbReference type="ARBA" id="ARBA00022692"/>
    </source>
</evidence>
<gene>
    <name evidence="10" type="ORF">BO225_06685</name>
</gene>
<dbReference type="InterPro" id="IPR003445">
    <property type="entry name" value="Cat_transpt"/>
</dbReference>
<evidence type="ECO:0000256" key="8">
    <source>
        <dbReference type="ARBA" id="ARBA00023136"/>
    </source>
</evidence>
<dbReference type="RefSeq" id="WP_076341497.1">
    <property type="nucleotide sequence ID" value="NZ_CAPDDE010000055.1"/>
</dbReference>
<name>A0A1U7NM04_9FIRM</name>
<feature type="transmembrane region" description="Helical" evidence="9">
    <location>
        <begin position="327"/>
        <end position="350"/>
    </location>
</feature>
<feature type="transmembrane region" description="Helical" evidence="9">
    <location>
        <begin position="77"/>
        <end position="97"/>
    </location>
</feature>